<dbReference type="PANTHER" id="PTHR30093">
    <property type="entry name" value="GENERAL SECRETION PATHWAY PROTEIN G"/>
    <property type="match status" value="1"/>
</dbReference>
<keyword evidence="8" id="KW-1185">Reference proteome</keyword>
<dbReference type="Proteomes" id="UP000238083">
    <property type="component" value="Unassembled WGS sequence"/>
</dbReference>
<accession>A0A2T0R9R3</accession>
<evidence type="ECO:0000313" key="7">
    <source>
        <dbReference type="EMBL" id="PRY17905.1"/>
    </source>
</evidence>
<dbReference type="PANTHER" id="PTHR30093:SF44">
    <property type="entry name" value="TYPE II SECRETION SYSTEM CORE PROTEIN G"/>
    <property type="match status" value="1"/>
</dbReference>
<keyword evidence="4 6" id="KW-1133">Transmembrane helix</keyword>
<dbReference type="InterPro" id="IPR045584">
    <property type="entry name" value="Pilin-like"/>
</dbReference>
<feature type="transmembrane region" description="Helical" evidence="6">
    <location>
        <begin position="12"/>
        <end position="37"/>
    </location>
</feature>
<dbReference type="InterPro" id="IPR000983">
    <property type="entry name" value="Bac_GSPG_pilin"/>
</dbReference>
<evidence type="ECO:0000256" key="6">
    <source>
        <dbReference type="SAM" id="Phobius"/>
    </source>
</evidence>
<dbReference type="AlphaFoldDB" id="A0A2T0R9R3"/>
<evidence type="ECO:0000313" key="8">
    <source>
        <dbReference type="Proteomes" id="UP000238083"/>
    </source>
</evidence>
<dbReference type="NCBIfam" id="TIGR02532">
    <property type="entry name" value="IV_pilin_GFxxxE"/>
    <property type="match status" value="1"/>
</dbReference>
<dbReference type="GO" id="GO:0015628">
    <property type="term" value="P:protein secretion by the type II secretion system"/>
    <property type="evidence" value="ECO:0007669"/>
    <property type="project" value="InterPro"/>
</dbReference>
<dbReference type="Gene3D" id="3.30.700.10">
    <property type="entry name" value="Glycoprotein, Type 4 Pilin"/>
    <property type="match status" value="1"/>
</dbReference>
<evidence type="ECO:0000256" key="4">
    <source>
        <dbReference type="ARBA" id="ARBA00022989"/>
    </source>
</evidence>
<name>A0A2T0R9R3_9ACTN</name>
<evidence type="ECO:0000256" key="5">
    <source>
        <dbReference type="ARBA" id="ARBA00023136"/>
    </source>
</evidence>
<keyword evidence="2" id="KW-0488">Methylation</keyword>
<dbReference type="InterPro" id="IPR012902">
    <property type="entry name" value="N_methyl_site"/>
</dbReference>
<comment type="subcellular location">
    <subcellularLocation>
        <location evidence="1">Membrane</location>
        <topology evidence="1">Single-pass membrane protein</topology>
    </subcellularLocation>
</comment>
<dbReference type="SUPFAM" id="SSF54523">
    <property type="entry name" value="Pili subunits"/>
    <property type="match status" value="1"/>
</dbReference>
<proteinExistence type="predicted"/>
<dbReference type="RefSeq" id="WP_106206017.1">
    <property type="nucleotide sequence ID" value="NZ_PVZF01000001.1"/>
</dbReference>
<evidence type="ECO:0000256" key="1">
    <source>
        <dbReference type="ARBA" id="ARBA00004167"/>
    </source>
</evidence>
<keyword evidence="3 6" id="KW-0812">Transmembrane</keyword>
<organism evidence="7 8">
    <name type="scientific">Kineococcus rhizosphaerae</name>
    <dbReference type="NCBI Taxonomy" id="559628"/>
    <lineage>
        <taxon>Bacteria</taxon>
        <taxon>Bacillati</taxon>
        <taxon>Actinomycetota</taxon>
        <taxon>Actinomycetes</taxon>
        <taxon>Kineosporiales</taxon>
        <taxon>Kineosporiaceae</taxon>
        <taxon>Kineococcus</taxon>
    </lineage>
</organism>
<dbReference type="PROSITE" id="PS00409">
    <property type="entry name" value="PROKAR_NTER_METHYL"/>
    <property type="match status" value="1"/>
</dbReference>
<comment type="caution">
    <text evidence="7">The sequence shown here is derived from an EMBL/GenBank/DDBJ whole genome shotgun (WGS) entry which is preliminary data.</text>
</comment>
<reference evidence="7 8" key="1">
    <citation type="submission" date="2018-03" db="EMBL/GenBank/DDBJ databases">
        <title>Genomic Encyclopedia of Archaeal and Bacterial Type Strains, Phase II (KMG-II): from individual species to whole genera.</title>
        <authorList>
            <person name="Goeker M."/>
        </authorList>
    </citation>
    <scope>NUCLEOTIDE SEQUENCE [LARGE SCALE GENOMIC DNA]</scope>
    <source>
        <strain evidence="7 8">DSM 19711</strain>
    </source>
</reference>
<dbReference type="EMBL" id="PVZF01000001">
    <property type="protein sequence ID" value="PRY17905.1"/>
    <property type="molecule type" value="Genomic_DNA"/>
</dbReference>
<dbReference type="GO" id="GO:0016020">
    <property type="term" value="C:membrane"/>
    <property type="evidence" value="ECO:0007669"/>
    <property type="project" value="UniProtKB-SubCell"/>
</dbReference>
<dbReference type="PRINTS" id="PR00813">
    <property type="entry name" value="BCTERIALGSPG"/>
</dbReference>
<keyword evidence="5 6" id="KW-0472">Membrane</keyword>
<protein>
    <submittedName>
        <fullName evidence="7">Prepilin-type N-terminal cleavage/methylation domain-containing protein</fullName>
    </submittedName>
</protein>
<gene>
    <name evidence="7" type="ORF">CLV37_101147</name>
</gene>
<dbReference type="GO" id="GO:0015627">
    <property type="term" value="C:type II protein secretion system complex"/>
    <property type="evidence" value="ECO:0007669"/>
    <property type="project" value="InterPro"/>
</dbReference>
<evidence type="ECO:0000256" key="3">
    <source>
        <dbReference type="ARBA" id="ARBA00022692"/>
    </source>
</evidence>
<sequence length="137" mass="14380">MTGWGRRGEDEGFTLIELLVVVIVIGILAAIAVPVMLAQRQKAADASLKTDLRALAEAEETYYTDHEGYLPLALTAQPVIIDAVPISPANSVAVTVNPAGTAFCVLASSPKTPRPWVFVSSRGGQQPASVTSCPASF</sequence>
<dbReference type="Pfam" id="PF07963">
    <property type="entry name" value="N_methyl"/>
    <property type="match status" value="1"/>
</dbReference>
<evidence type="ECO:0000256" key="2">
    <source>
        <dbReference type="ARBA" id="ARBA00022481"/>
    </source>
</evidence>
<dbReference type="OrthoDB" id="4828881at2"/>